<evidence type="ECO:0000256" key="2">
    <source>
        <dbReference type="ARBA" id="ARBA00023242"/>
    </source>
</evidence>
<organism evidence="6 7">
    <name type="scientific">Malus domestica</name>
    <name type="common">Apple</name>
    <name type="synonym">Pyrus malus</name>
    <dbReference type="NCBI Taxonomy" id="3750"/>
    <lineage>
        <taxon>Eukaryota</taxon>
        <taxon>Viridiplantae</taxon>
        <taxon>Streptophyta</taxon>
        <taxon>Embryophyta</taxon>
        <taxon>Tracheophyta</taxon>
        <taxon>Spermatophyta</taxon>
        <taxon>Magnoliopsida</taxon>
        <taxon>eudicotyledons</taxon>
        <taxon>Gunneridae</taxon>
        <taxon>Pentapetalae</taxon>
        <taxon>rosids</taxon>
        <taxon>fabids</taxon>
        <taxon>Rosales</taxon>
        <taxon>Rosaceae</taxon>
        <taxon>Amygdaloideae</taxon>
        <taxon>Maleae</taxon>
        <taxon>Malus</taxon>
    </lineage>
</organism>
<dbReference type="InterPro" id="IPR010402">
    <property type="entry name" value="CCT_domain"/>
</dbReference>
<feature type="region of interest" description="Disordered" evidence="4">
    <location>
        <begin position="1"/>
        <end position="45"/>
    </location>
</feature>
<keyword evidence="7" id="KW-1185">Reference proteome</keyword>
<dbReference type="PANTHER" id="PTHR31874:SF41">
    <property type="entry name" value="CCT MOTIF FAMILY PROTEIN"/>
    <property type="match status" value="1"/>
</dbReference>
<evidence type="ECO:0000259" key="5">
    <source>
        <dbReference type="PROSITE" id="PS51017"/>
    </source>
</evidence>
<name>A0A498K9L0_MALDO</name>
<gene>
    <name evidence="6" type="ORF">DVH24_038412</name>
</gene>
<evidence type="ECO:0000256" key="3">
    <source>
        <dbReference type="PROSITE-ProRule" id="PRU00357"/>
    </source>
</evidence>
<sequence>MRYHSFLRSLKKEEQQVPDSTHNSGEEFSDTNTTKLDDAYTNGDNDHEVDIMDDWEQILGIKEEEDGKLPSENMYSGHELNWDFMDWDEFPNVEEEGEEIDQKVYHGTDKCFFEEESYYKKNIVKCESIGFWDDDDEKKVQLNLNLNYQEVMDAWSDRGTLWADDCSLSSMASNGNYIGEVPVMEEEKARREARVLRYKEKRQSRLFSKKIRYQVRKLNADKRPRLKGRFVKRV</sequence>
<evidence type="ECO:0000256" key="4">
    <source>
        <dbReference type="SAM" id="MobiDB-lite"/>
    </source>
</evidence>
<dbReference type="InterPro" id="IPR052453">
    <property type="entry name" value="CONSTANS-like_ZF"/>
</dbReference>
<evidence type="ECO:0000256" key="1">
    <source>
        <dbReference type="ARBA" id="ARBA00004123"/>
    </source>
</evidence>
<evidence type="ECO:0000313" key="7">
    <source>
        <dbReference type="Proteomes" id="UP000290289"/>
    </source>
</evidence>
<accession>A0A498K9L0</accession>
<dbReference type="STRING" id="3750.A0A498K9L0"/>
<dbReference type="PANTHER" id="PTHR31874">
    <property type="entry name" value="CCT MOTIF FAMILY PROTEIN, EXPRESSED"/>
    <property type="match status" value="1"/>
</dbReference>
<reference evidence="6 7" key="1">
    <citation type="submission" date="2018-10" db="EMBL/GenBank/DDBJ databases">
        <title>A high-quality apple genome assembly.</title>
        <authorList>
            <person name="Hu J."/>
        </authorList>
    </citation>
    <scope>NUCLEOTIDE SEQUENCE [LARGE SCALE GENOMIC DNA]</scope>
    <source>
        <strain evidence="7">cv. HFTH1</strain>
        <tissue evidence="6">Young leaf</tissue>
    </source>
</reference>
<dbReference type="AlphaFoldDB" id="A0A498K9L0"/>
<evidence type="ECO:0000313" key="6">
    <source>
        <dbReference type="EMBL" id="RXI04138.1"/>
    </source>
</evidence>
<dbReference type="GO" id="GO:0005634">
    <property type="term" value="C:nucleus"/>
    <property type="evidence" value="ECO:0007669"/>
    <property type="project" value="UniProtKB-SubCell"/>
</dbReference>
<dbReference type="GO" id="GO:0006355">
    <property type="term" value="P:regulation of DNA-templated transcription"/>
    <property type="evidence" value="ECO:0007669"/>
    <property type="project" value="TreeGrafter"/>
</dbReference>
<dbReference type="PROSITE" id="PS51017">
    <property type="entry name" value="CCT"/>
    <property type="match status" value="1"/>
</dbReference>
<dbReference type="Proteomes" id="UP000290289">
    <property type="component" value="Chromosome 3"/>
</dbReference>
<dbReference type="Pfam" id="PF06203">
    <property type="entry name" value="CCT"/>
    <property type="match status" value="1"/>
</dbReference>
<proteinExistence type="predicted"/>
<dbReference type="EMBL" id="RDQH01000329">
    <property type="protein sequence ID" value="RXI04138.1"/>
    <property type="molecule type" value="Genomic_DNA"/>
</dbReference>
<protein>
    <recommendedName>
        <fullName evidence="5">CCT domain-containing protein</fullName>
    </recommendedName>
</protein>
<comment type="subcellular location">
    <subcellularLocation>
        <location evidence="1 3">Nucleus</location>
    </subcellularLocation>
</comment>
<feature type="domain" description="CCT" evidence="5">
    <location>
        <begin position="191"/>
        <end position="233"/>
    </location>
</feature>
<comment type="caution">
    <text evidence="6">The sequence shown here is derived from an EMBL/GenBank/DDBJ whole genome shotgun (WGS) entry which is preliminary data.</text>
</comment>
<keyword evidence="2 3" id="KW-0539">Nucleus</keyword>